<dbReference type="EMBL" id="AJWZ01004652">
    <property type="protein sequence ID" value="EKC64835.1"/>
    <property type="molecule type" value="Genomic_DNA"/>
</dbReference>
<dbReference type="PROSITE" id="PS50983">
    <property type="entry name" value="FE_B12_PBP"/>
    <property type="match status" value="1"/>
</dbReference>
<dbReference type="AlphaFoldDB" id="K1TEE0"/>
<sequence length="199" mass="22026">TVVRAPVERVVCMSSGHIAFFDALGETDRISGVSGIDYISNPRIQENRRAGKVHDIGFDSNIDFERLASMRPGIVLLYGVTGENVAVTGKLRELGIPYIYVGDYVENFPLGKAEWLVAIAELCNRRETGADTLRHIAARYEALKAAPAAGRPKVMLNTPYRDTWFMPPRSSYMVRLVEDAGGAYIYPQNDTNASQPIDM</sequence>
<evidence type="ECO:0000259" key="1">
    <source>
        <dbReference type="PROSITE" id="PS50983"/>
    </source>
</evidence>
<dbReference type="GO" id="GO:0071281">
    <property type="term" value="P:cellular response to iron ion"/>
    <property type="evidence" value="ECO:0007669"/>
    <property type="project" value="TreeGrafter"/>
</dbReference>
<feature type="non-terminal residue" evidence="2">
    <location>
        <position position="199"/>
    </location>
</feature>
<reference evidence="2" key="1">
    <citation type="journal article" date="2013" name="Environ. Microbiol.">
        <title>Microbiota from the distal guts of lean and obese adolescents exhibit partial functional redundancy besides clear differences in community structure.</title>
        <authorList>
            <person name="Ferrer M."/>
            <person name="Ruiz A."/>
            <person name="Lanza F."/>
            <person name="Haange S.B."/>
            <person name="Oberbach A."/>
            <person name="Till H."/>
            <person name="Bargiela R."/>
            <person name="Campoy C."/>
            <person name="Segura M.T."/>
            <person name="Richter M."/>
            <person name="von Bergen M."/>
            <person name="Seifert J."/>
            <person name="Suarez A."/>
        </authorList>
    </citation>
    <scope>NUCLEOTIDE SEQUENCE</scope>
</reference>
<feature type="non-terminal residue" evidence="2">
    <location>
        <position position="1"/>
    </location>
</feature>
<dbReference type="Pfam" id="PF01497">
    <property type="entry name" value="Peripla_BP_2"/>
    <property type="match status" value="1"/>
</dbReference>
<dbReference type="PANTHER" id="PTHR30535:SF34">
    <property type="entry name" value="MOLYBDATE-BINDING PROTEIN MOLA"/>
    <property type="match status" value="1"/>
</dbReference>
<gene>
    <name evidence="2" type="ORF">OBE_06739</name>
</gene>
<dbReference type="SUPFAM" id="SSF53807">
    <property type="entry name" value="Helical backbone' metal receptor"/>
    <property type="match status" value="1"/>
</dbReference>
<organism evidence="2">
    <name type="scientific">human gut metagenome</name>
    <dbReference type="NCBI Taxonomy" id="408170"/>
    <lineage>
        <taxon>unclassified sequences</taxon>
        <taxon>metagenomes</taxon>
        <taxon>organismal metagenomes</taxon>
    </lineage>
</organism>
<proteinExistence type="predicted"/>
<comment type="caution">
    <text evidence="2">The sequence shown here is derived from an EMBL/GenBank/DDBJ whole genome shotgun (WGS) entry which is preliminary data.</text>
</comment>
<dbReference type="InterPro" id="IPR002491">
    <property type="entry name" value="ABC_transptr_periplasmic_BD"/>
</dbReference>
<feature type="domain" description="Fe/B12 periplasmic-binding" evidence="1">
    <location>
        <begin position="9"/>
        <end position="199"/>
    </location>
</feature>
<name>K1TEE0_9ZZZZ</name>
<dbReference type="PANTHER" id="PTHR30535">
    <property type="entry name" value="VITAMIN B12-BINDING PROTEIN"/>
    <property type="match status" value="1"/>
</dbReference>
<dbReference type="Gene3D" id="3.40.50.1980">
    <property type="entry name" value="Nitrogenase molybdenum iron protein domain"/>
    <property type="match status" value="2"/>
</dbReference>
<protein>
    <submittedName>
        <fullName evidence="2">Iron(III) ABC transporter periplasmic iron-binding protein</fullName>
    </submittedName>
</protein>
<evidence type="ECO:0000313" key="2">
    <source>
        <dbReference type="EMBL" id="EKC64835.1"/>
    </source>
</evidence>
<accession>K1TEE0</accession>
<dbReference type="InterPro" id="IPR050902">
    <property type="entry name" value="ABC_Transporter_SBP"/>
</dbReference>